<dbReference type="Proteomes" id="UP001222770">
    <property type="component" value="Unassembled WGS sequence"/>
</dbReference>
<reference evidence="1 2" key="1">
    <citation type="submission" date="2023-03" db="EMBL/GenBank/DDBJ databases">
        <title>Novosphingobium cyanobacteriorum sp. nov., isolated from a eutrophic reservoir during the Microcystis bloom period.</title>
        <authorList>
            <person name="Kang M."/>
            <person name="Le V."/>
            <person name="Ko S.-R."/>
            <person name="Lee S.-A."/>
            <person name="Ahn C.-Y."/>
        </authorList>
    </citation>
    <scope>NUCLEOTIDE SEQUENCE [LARGE SCALE GENOMIC DNA]</scope>
    <source>
        <strain evidence="1 2">HBC54</strain>
    </source>
</reference>
<evidence type="ECO:0000313" key="1">
    <source>
        <dbReference type="EMBL" id="MDF8333655.1"/>
    </source>
</evidence>
<evidence type="ECO:0008006" key="3">
    <source>
        <dbReference type="Google" id="ProtNLM"/>
    </source>
</evidence>
<proteinExistence type="predicted"/>
<protein>
    <recommendedName>
        <fullName evidence="3">YCII-related domain-containing protein</fullName>
    </recommendedName>
</protein>
<comment type="caution">
    <text evidence="1">The sequence shown here is derived from an EMBL/GenBank/DDBJ whole genome shotgun (WGS) entry which is preliminary data.</text>
</comment>
<gene>
    <name evidence="1" type="ORF">POM99_10625</name>
</gene>
<dbReference type="RefSeq" id="WP_277277537.1">
    <property type="nucleotide sequence ID" value="NZ_JAROCY010000008.1"/>
</dbReference>
<keyword evidence="2" id="KW-1185">Reference proteome</keyword>
<name>A0ABT6CIA5_9SPHN</name>
<accession>A0ABT6CIA5</accession>
<dbReference type="EMBL" id="JAROCY010000008">
    <property type="protein sequence ID" value="MDF8333655.1"/>
    <property type="molecule type" value="Genomic_DNA"/>
</dbReference>
<sequence>MKDFILLMHDDAVRAEDGAAWDAYFGALHRSGCFDGGSSIGAGRRFRKDGAIGAGALPVTGSIRVRAADLAGAEAFLSGNPVYEAGGTIEIRELPRD</sequence>
<organism evidence="1 2">
    <name type="scientific">Novosphingobium cyanobacteriorum</name>
    <dbReference type="NCBI Taxonomy" id="3024215"/>
    <lineage>
        <taxon>Bacteria</taxon>
        <taxon>Pseudomonadati</taxon>
        <taxon>Pseudomonadota</taxon>
        <taxon>Alphaproteobacteria</taxon>
        <taxon>Sphingomonadales</taxon>
        <taxon>Sphingomonadaceae</taxon>
        <taxon>Novosphingobium</taxon>
    </lineage>
</organism>
<evidence type="ECO:0000313" key="2">
    <source>
        <dbReference type="Proteomes" id="UP001222770"/>
    </source>
</evidence>